<feature type="domain" description="Glycosyltransferase subfamily 4-like N-terminal" evidence="3">
    <location>
        <begin position="53"/>
        <end position="175"/>
    </location>
</feature>
<dbReference type="PATRIC" id="fig|29536.5.peg.1412"/>
<dbReference type="GO" id="GO:0102710">
    <property type="term" value="F:D-inositol-3-phosphate glycosyltransferase activity"/>
    <property type="evidence" value="ECO:0007669"/>
    <property type="project" value="UniProtKB-EC"/>
</dbReference>
<dbReference type="SUPFAM" id="SSF53756">
    <property type="entry name" value="UDP-Glycosyltransferase/glycogen phosphorylase"/>
    <property type="match status" value="1"/>
</dbReference>
<keyword evidence="4" id="KW-0328">Glycosyltransferase</keyword>
<dbReference type="RefSeq" id="WP_064715155.1">
    <property type="nucleotide sequence ID" value="NZ_JMTM01000035.1"/>
</dbReference>
<dbReference type="PANTHER" id="PTHR46401">
    <property type="entry name" value="GLYCOSYLTRANSFERASE WBBK-RELATED"/>
    <property type="match status" value="1"/>
</dbReference>
<accession>A0A199XSE9</accession>
<comment type="caution">
    <text evidence="4">The sequence shown here is derived from an EMBL/GenBank/DDBJ whole genome shotgun (WGS) entry which is preliminary data.</text>
</comment>
<evidence type="ECO:0000313" key="5">
    <source>
        <dbReference type="Proteomes" id="UP000093807"/>
    </source>
</evidence>
<protein>
    <submittedName>
        <fullName evidence="4">D-inositol 3-phosphate glycosyltransferase</fullName>
        <ecNumber evidence="4">2.4.1.250</ecNumber>
    </submittedName>
</protein>
<dbReference type="EC" id="2.4.1.250" evidence="4"/>
<keyword evidence="5" id="KW-1185">Reference proteome</keyword>
<dbReference type="InterPro" id="IPR001296">
    <property type="entry name" value="Glyco_trans_1"/>
</dbReference>
<dbReference type="AlphaFoldDB" id="A0A199XSE9"/>
<dbReference type="Proteomes" id="UP000093807">
    <property type="component" value="Unassembled WGS sequence"/>
</dbReference>
<dbReference type="PANTHER" id="PTHR46401:SF2">
    <property type="entry name" value="GLYCOSYLTRANSFERASE WBBK-RELATED"/>
    <property type="match status" value="1"/>
</dbReference>
<proteinExistence type="predicted"/>
<sequence length="371" mass="42860">MKIGFEAKRVFHNKTGLGNYSRDLIRILADFFPENDFLLYNPKPNNEILFKNTNANVFEKRPATSFYQKFYNLWRQIGIVKDLKKDGIELFHGISGEIPWGLRQNNIKSVVTIHDLIFVRYPELYSFFDRKIHCYKFKKAAKDADLIIAISEQTKRDIELFLKIPSEKIQVVYQGCQNVFKKEYSETEKEMVRQKFNLPNEFILNVGTLEERKNALTLVKAIKDIDTKLVLVGKKTTYTQQIRQYIKENGLEGKVIFLKGLSSEELAITYQLATVFVYPSIFEGFGIPIIEALFSKTPVITTNSGVFPEAGGPNSMYIDPMNEQEIKSKIEFLLQNEVVRNDMAQKGLEYAAKFKDDVIAKQIMDCYTSLI</sequence>
<name>A0A199XSE9_9FLAO</name>
<keyword evidence="1 4" id="KW-0808">Transferase</keyword>
<dbReference type="GO" id="GO:0009103">
    <property type="term" value="P:lipopolysaccharide biosynthetic process"/>
    <property type="evidence" value="ECO:0007669"/>
    <property type="project" value="TreeGrafter"/>
</dbReference>
<evidence type="ECO:0000259" key="3">
    <source>
        <dbReference type="Pfam" id="PF13439"/>
    </source>
</evidence>
<evidence type="ECO:0000313" key="4">
    <source>
        <dbReference type="EMBL" id="OAZ04347.1"/>
    </source>
</evidence>
<organism evidence="4 5">
    <name type="scientific">Flavobacterium succinicans</name>
    <dbReference type="NCBI Taxonomy" id="29536"/>
    <lineage>
        <taxon>Bacteria</taxon>
        <taxon>Pseudomonadati</taxon>
        <taxon>Bacteroidota</taxon>
        <taxon>Flavobacteriia</taxon>
        <taxon>Flavobacteriales</taxon>
        <taxon>Flavobacteriaceae</taxon>
        <taxon>Flavobacterium</taxon>
    </lineage>
</organism>
<feature type="domain" description="Glycosyl transferase family 1" evidence="2">
    <location>
        <begin position="188"/>
        <end position="347"/>
    </location>
</feature>
<dbReference type="OrthoDB" id="9801609at2"/>
<dbReference type="Pfam" id="PF00534">
    <property type="entry name" value="Glycos_transf_1"/>
    <property type="match status" value="1"/>
</dbReference>
<evidence type="ECO:0000259" key="2">
    <source>
        <dbReference type="Pfam" id="PF00534"/>
    </source>
</evidence>
<dbReference type="EMBL" id="JMTM01000035">
    <property type="protein sequence ID" value="OAZ04347.1"/>
    <property type="molecule type" value="Genomic_DNA"/>
</dbReference>
<dbReference type="InterPro" id="IPR028098">
    <property type="entry name" value="Glyco_trans_4-like_N"/>
</dbReference>
<evidence type="ECO:0000256" key="1">
    <source>
        <dbReference type="ARBA" id="ARBA00022679"/>
    </source>
</evidence>
<gene>
    <name evidence="4" type="primary">mshA</name>
    <name evidence="4" type="ORF">FLB_13420</name>
</gene>
<dbReference type="Pfam" id="PF13439">
    <property type="entry name" value="Glyco_transf_4"/>
    <property type="match status" value="1"/>
</dbReference>
<dbReference type="CDD" id="cd03809">
    <property type="entry name" value="GT4_MtfB-like"/>
    <property type="match status" value="1"/>
</dbReference>
<reference evidence="4 5" key="1">
    <citation type="submission" date="2016-06" db="EMBL/GenBank/DDBJ databases">
        <title>Draft genome sequence of Flavobacterium succinicans strain DD5b.</title>
        <authorList>
            <person name="Poehlein A."/>
            <person name="Daniel R."/>
            <person name="Simeonova D.D."/>
        </authorList>
    </citation>
    <scope>NUCLEOTIDE SEQUENCE [LARGE SCALE GENOMIC DNA]</scope>
    <source>
        <strain evidence="4 5">DD5b</strain>
    </source>
</reference>
<dbReference type="Gene3D" id="3.40.50.2000">
    <property type="entry name" value="Glycogen Phosphorylase B"/>
    <property type="match status" value="2"/>
</dbReference>